<keyword evidence="4 7" id="KW-0812">Transmembrane</keyword>
<accession>A0A3D9IQY5</accession>
<keyword evidence="10" id="KW-1185">Reference proteome</keyword>
<evidence type="ECO:0000256" key="3">
    <source>
        <dbReference type="ARBA" id="ARBA00022475"/>
    </source>
</evidence>
<feature type="transmembrane region" description="Helical" evidence="7">
    <location>
        <begin position="63"/>
        <end position="87"/>
    </location>
</feature>
<keyword evidence="6 7" id="KW-0472">Membrane</keyword>
<evidence type="ECO:0000256" key="4">
    <source>
        <dbReference type="ARBA" id="ARBA00022692"/>
    </source>
</evidence>
<keyword evidence="2 7" id="KW-0813">Transport</keyword>
<evidence type="ECO:0000256" key="1">
    <source>
        <dbReference type="ARBA" id="ARBA00004651"/>
    </source>
</evidence>
<reference evidence="9 10" key="1">
    <citation type="submission" date="2018-07" db="EMBL/GenBank/DDBJ databases">
        <title>Genomic Encyclopedia of Type Strains, Phase III (KMG-III): the genomes of soil and plant-associated and newly described type strains.</title>
        <authorList>
            <person name="Whitman W."/>
        </authorList>
    </citation>
    <scope>NUCLEOTIDE SEQUENCE [LARGE SCALE GENOMIC DNA]</scope>
    <source>
        <strain evidence="9 10">CECT 8236</strain>
    </source>
</reference>
<dbReference type="PROSITE" id="PS50928">
    <property type="entry name" value="ABC_TM1"/>
    <property type="match status" value="1"/>
</dbReference>
<gene>
    <name evidence="9" type="ORF">DFP95_103299</name>
</gene>
<dbReference type="AlphaFoldDB" id="A0A3D9IQY5"/>
<keyword evidence="3" id="KW-1003">Cell membrane</keyword>
<dbReference type="PANTHER" id="PTHR43744">
    <property type="entry name" value="ABC TRANSPORTER PERMEASE PROTEIN MG189-RELATED-RELATED"/>
    <property type="match status" value="1"/>
</dbReference>
<feature type="transmembrane region" description="Helical" evidence="7">
    <location>
        <begin position="99"/>
        <end position="122"/>
    </location>
</feature>
<dbReference type="GO" id="GO:0055085">
    <property type="term" value="P:transmembrane transport"/>
    <property type="evidence" value="ECO:0007669"/>
    <property type="project" value="InterPro"/>
</dbReference>
<feature type="transmembrane region" description="Helical" evidence="7">
    <location>
        <begin position="134"/>
        <end position="153"/>
    </location>
</feature>
<evidence type="ECO:0000256" key="7">
    <source>
        <dbReference type="RuleBase" id="RU363032"/>
    </source>
</evidence>
<evidence type="ECO:0000313" key="9">
    <source>
        <dbReference type="EMBL" id="RED64058.1"/>
    </source>
</evidence>
<evidence type="ECO:0000256" key="6">
    <source>
        <dbReference type="ARBA" id="ARBA00023136"/>
    </source>
</evidence>
<feature type="domain" description="ABC transmembrane type-1" evidence="8">
    <location>
        <begin position="64"/>
        <end position="253"/>
    </location>
</feature>
<feature type="transmembrane region" description="Helical" evidence="7">
    <location>
        <begin position="232"/>
        <end position="252"/>
    </location>
</feature>
<sequence length="268" mass="29686">MKFNWRHIPLAVISVFALFPMFLLFMNAFKKKSEISKNPLGLPKHWSFDNFSKAWEQGNYDVAYLNTLIITCLTVLFVCIVCGLAAYGMTFLKTPGSGWFLGYLFVSMSMPLGFIPIFFMSIKLNLINTHMGVIIPSVGGAFAFNVFLLRAFMLGIPKDLLEAAKVDGSSTFKTFLAIILPLAKPAFIVVAIFTTLGSWNEIFLSNAILQADTMKTVSVAYLNFTSKYGTNWGLMAAGGVMTVIPMVVLFLTMTKKFVHGLQEGGVKF</sequence>
<dbReference type="CDD" id="cd06261">
    <property type="entry name" value="TM_PBP2"/>
    <property type="match status" value="1"/>
</dbReference>
<comment type="caution">
    <text evidence="9">The sequence shown here is derived from an EMBL/GenBank/DDBJ whole genome shotgun (WGS) entry which is preliminary data.</text>
</comment>
<proteinExistence type="inferred from homology"/>
<dbReference type="EMBL" id="QRDY01000003">
    <property type="protein sequence ID" value="RED64058.1"/>
    <property type="molecule type" value="Genomic_DNA"/>
</dbReference>
<dbReference type="Proteomes" id="UP000256869">
    <property type="component" value="Unassembled WGS sequence"/>
</dbReference>
<dbReference type="InterPro" id="IPR035906">
    <property type="entry name" value="MetI-like_sf"/>
</dbReference>
<evidence type="ECO:0000259" key="8">
    <source>
        <dbReference type="PROSITE" id="PS50928"/>
    </source>
</evidence>
<evidence type="ECO:0000256" key="2">
    <source>
        <dbReference type="ARBA" id="ARBA00022448"/>
    </source>
</evidence>
<comment type="similarity">
    <text evidence="7">Belongs to the binding-protein-dependent transport system permease family.</text>
</comment>
<dbReference type="GO" id="GO:0005886">
    <property type="term" value="C:plasma membrane"/>
    <property type="evidence" value="ECO:0007669"/>
    <property type="project" value="UniProtKB-SubCell"/>
</dbReference>
<feature type="transmembrane region" description="Helical" evidence="7">
    <location>
        <begin position="7"/>
        <end position="29"/>
    </location>
</feature>
<evidence type="ECO:0000256" key="5">
    <source>
        <dbReference type="ARBA" id="ARBA00022989"/>
    </source>
</evidence>
<keyword evidence="5 7" id="KW-1133">Transmembrane helix</keyword>
<feature type="transmembrane region" description="Helical" evidence="7">
    <location>
        <begin position="174"/>
        <end position="196"/>
    </location>
</feature>
<dbReference type="SUPFAM" id="SSF161098">
    <property type="entry name" value="MetI-like"/>
    <property type="match status" value="1"/>
</dbReference>
<dbReference type="Pfam" id="PF00528">
    <property type="entry name" value="BPD_transp_1"/>
    <property type="match status" value="1"/>
</dbReference>
<dbReference type="InterPro" id="IPR000515">
    <property type="entry name" value="MetI-like"/>
</dbReference>
<evidence type="ECO:0000313" key="10">
    <source>
        <dbReference type="Proteomes" id="UP000256869"/>
    </source>
</evidence>
<dbReference type="OrthoDB" id="9810086at2"/>
<comment type="subcellular location">
    <subcellularLocation>
        <location evidence="1 7">Cell membrane</location>
        <topology evidence="1 7">Multi-pass membrane protein</topology>
    </subcellularLocation>
</comment>
<dbReference type="Gene3D" id="1.10.3720.10">
    <property type="entry name" value="MetI-like"/>
    <property type="match status" value="1"/>
</dbReference>
<name>A0A3D9IQY5_9BACL</name>
<protein>
    <submittedName>
        <fullName evidence="9">Raffinose/stachyose/melibiose transport system permease protein</fullName>
    </submittedName>
</protein>
<dbReference type="RefSeq" id="WP_115992152.1">
    <property type="nucleotide sequence ID" value="NZ_QRDY01000003.1"/>
</dbReference>
<dbReference type="PANTHER" id="PTHR43744:SF12">
    <property type="entry name" value="ABC TRANSPORTER PERMEASE PROTEIN MG189-RELATED"/>
    <property type="match status" value="1"/>
</dbReference>
<organism evidence="9 10">
    <name type="scientific">Cohnella lupini</name>
    <dbReference type="NCBI Taxonomy" id="1294267"/>
    <lineage>
        <taxon>Bacteria</taxon>
        <taxon>Bacillati</taxon>
        <taxon>Bacillota</taxon>
        <taxon>Bacilli</taxon>
        <taxon>Bacillales</taxon>
        <taxon>Paenibacillaceae</taxon>
        <taxon>Cohnella</taxon>
    </lineage>
</organism>